<evidence type="ECO:0000313" key="1">
    <source>
        <dbReference type="EMBL" id="AFZ57650.1"/>
    </source>
</evidence>
<protein>
    <submittedName>
        <fullName evidence="1">Uncharacterized protein</fullName>
    </submittedName>
</protein>
<dbReference type="KEGG" id="acy:Anacy_2186"/>
<name>K9ZH21_ANACC</name>
<dbReference type="Proteomes" id="UP000010474">
    <property type="component" value="Chromosome"/>
</dbReference>
<sequence length="105" mass="12339">MGWVNIAAIPISDKWQFTSSIDESVEWIRVRHTLNSDPLFINYGYITQVDSYQDFANFQRIYPTENNTVLEMKPPPSFTNRRIGVKKINRVKSQFLWIVNIDAWG</sequence>
<organism evidence="1 2">
    <name type="scientific">Anabaena cylindrica (strain ATCC 27899 / PCC 7122)</name>
    <dbReference type="NCBI Taxonomy" id="272123"/>
    <lineage>
        <taxon>Bacteria</taxon>
        <taxon>Bacillati</taxon>
        <taxon>Cyanobacteriota</taxon>
        <taxon>Cyanophyceae</taxon>
        <taxon>Nostocales</taxon>
        <taxon>Nostocaceae</taxon>
        <taxon>Anabaena</taxon>
    </lineage>
</organism>
<gene>
    <name evidence="1" type="ordered locus">Anacy_2186</name>
</gene>
<dbReference type="RefSeq" id="WP_015214287.1">
    <property type="nucleotide sequence ID" value="NC_019771.1"/>
</dbReference>
<accession>K9ZH21</accession>
<reference evidence="2" key="1">
    <citation type="journal article" date="2013" name="Proc. Natl. Acad. Sci. U.S.A.">
        <title>Improving the coverage of the cyanobacterial phylum using diversity-driven genome sequencing.</title>
        <authorList>
            <person name="Shih P.M."/>
            <person name="Wu D."/>
            <person name="Latifi A."/>
            <person name="Axen S.D."/>
            <person name="Fewer D.P."/>
            <person name="Talla E."/>
            <person name="Calteau A."/>
            <person name="Cai F."/>
            <person name="Tandeau de Marsac N."/>
            <person name="Rippka R."/>
            <person name="Herdman M."/>
            <person name="Sivonen K."/>
            <person name="Coursin T."/>
            <person name="Laurent T."/>
            <person name="Goodwin L."/>
            <person name="Nolan M."/>
            <person name="Davenport K.W."/>
            <person name="Han C.S."/>
            <person name="Rubin E.M."/>
            <person name="Eisen J.A."/>
            <person name="Woyke T."/>
            <person name="Gugger M."/>
            <person name="Kerfeld C.A."/>
        </authorList>
    </citation>
    <scope>NUCLEOTIDE SEQUENCE [LARGE SCALE GENOMIC DNA]</scope>
    <source>
        <strain evidence="2">ATCC 27899 / PCC 7122</strain>
    </source>
</reference>
<dbReference type="AlphaFoldDB" id="K9ZH21"/>
<proteinExistence type="predicted"/>
<keyword evidence="2" id="KW-1185">Reference proteome</keyword>
<dbReference type="STRING" id="272123.Anacy_2186"/>
<evidence type="ECO:0000313" key="2">
    <source>
        <dbReference type="Proteomes" id="UP000010474"/>
    </source>
</evidence>
<dbReference type="HOGENOM" id="CLU_2230842_0_0_3"/>
<dbReference type="EMBL" id="CP003659">
    <property type="protein sequence ID" value="AFZ57650.1"/>
    <property type="molecule type" value="Genomic_DNA"/>
</dbReference>
<dbReference type="PATRIC" id="fig|272123.3.peg.2389"/>